<dbReference type="InterPro" id="IPR011528">
    <property type="entry name" value="NERD"/>
</dbReference>
<dbReference type="AlphaFoldDB" id="A0A942ULN0"/>
<dbReference type="Pfam" id="PF08378">
    <property type="entry name" value="NERD"/>
    <property type="match status" value="1"/>
</dbReference>
<comment type="caution">
    <text evidence="2">The sequence shown here is derived from an EMBL/GenBank/DDBJ whole genome shotgun (WGS) entry which is preliminary data.</text>
</comment>
<evidence type="ECO:0000259" key="1">
    <source>
        <dbReference type="PROSITE" id="PS50965"/>
    </source>
</evidence>
<protein>
    <submittedName>
        <fullName evidence="2">NERD domain-containing protein</fullName>
    </submittedName>
</protein>
<feature type="domain" description="NERD" evidence="1">
    <location>
        <begin position="47"/>
        <end position="163"/>
    </location>
</feature>
<evidence type="ECO:0000313" key="3">
    <source>
        <dbReference type="Proteomes" id="UP000676456"/>
    </source>
</evidence>
<dbReference type="EMBL" id="JAGYPN010000002">
    <property type="protein sequence ID" value="MBS4222980.1"/>
    <property type="molecule type" value="Genomic_DNA"/>
</dbReference>
<organism evidence="2 3">
    <name type="scientific">Lederbergia citrea</name>
    <dbReference type="NCBI Taxonomy" id="2833581"/>
    <lineage>
        <taxon>Bacteria</taxon>
        <taxon>Bacillati</taxon>
        <taxon>Bacillota</taxon>
        <taxon>Bacilli</taxon>
        <taxon>Bacillales</taxon>
        <taxon>Bacillaceae</taxon>
        <taxon>Lederbergia</taxon>
    </lineage>
</organism>
<sequence length="326" mass="38320">MKRVDELIIKQRKIPIKIKKLEALLRRLPMSHSKWKEVVAEAARSWAGYRGEESLDYYLSFLPDKEYFIFHDLRIPYKTHHFQMDFLIQTNYFLLILEVKNISGTITFDPDLNQMIRTLNGIEEAFPDPVQQVKHQQFQLSSLLQQKKYKNVPIESLVVMANPYSLLKMPAKRPDYLQKVIRSTRLLEKIQFFHKKHKDEKLTRSELRKISKLLLINDTPHNPNMLQRFELSKSDILPGVFCEKCSTMTMSRSKGSWVCNHCSYSYKNAHLNALEDYSFLINSTISNSETRKFLQLSSSSVAQKLLKTSNFTPTGTTKDRRYHLYC</sequence>
<proteinExistence type="predicted"/>
<dbReference type="RefSeq" id="WP_213098032.1">
    <property type="nucleotide sequence ID" value="NZ_JAGYPN010000002.1"/>
</dbReference>
<reference evidence="2 3" key="1">
    <citation type="submission" date="2021-05" db="EMBL/GenBank/DDBJ databases">
        <title>Novel Bacillus species.</title>
        <authorList>
            <person name="Liu G."/>
        </authorList>
    </citation>
    <scope>NUCLEOTIDE SEQUENCE [LARGE SCALE GENOMIC DNA]</scope>
    <source>
        <strain evidence="2 3">FJAT-49682</strain>
    </source>
</reference>
<dbReference type="Proteomes" id="UP000676456">
    <property type="component" value="Unassembled WGS sequence"/>
</dbReference>
<gene>
    <name evidence="2" type="ORF">KHA91_09525</name>
</gene>
<name>A0A942ULN0_9BACI</name>
<accession>A0A942ULN0</accession>
<dbReference type="PROSITE" id="PS50965">
    <property type="entry name" value="NERD"/>
    <property type="match status" value="1"/>
</dbReference>
<evidence type="ECO:0000313" key="2">
    <source>
        <dbReference type="EMBL" id="MBS4222980.1"/>
    </source>
</evidence>
<keyword evidence="3" id="KW-1185">Reference proteome</keyword>